<evidence type="ECO:0000256" key="1">
    <source>
        <dbReference type="ARBA" id="ARBA00023015"/>
    </source>
</evidence>
<dbReference type="Gene3D" id="1.10.10.10">
    <property type="entry name" value="Winged helix-like DNA-binding domain superfamily/Winged helix DNA-binding domain"/>
    <property type="match status" value="1"/>
</dbReference>
<keyword evidence="2" id="KW-0238">DNA-binding</keyword>
<dbReference type="InterPro" id="IPR036388">
    <property type="entry name" value="WH-like_DNA-bd_sf"/>
</dbReference>
<organism evidence="5 6">
    <name type="scientific">Sphingomonas echinoides</name>
    <dbReference type="NCBI Taxonomy" id="59803"/>
    <lineage>
        <taxon>Bacteria</taxon>
        <taxon>Pseudomonadati</taxon>
        <taxon>Pseudomonadota</taxon>
        <taxon>Alphaproteobacteria</taxon>
        <taxon>Sphingomonadales</taxon>
        <taxon>Sphingomonadaceae</taxon>
        <taxon>Sphingomonas</taxon>
    </lineage>
</organism>
<dbReference type="InterPro" id="IPR000835">
    <property type="entry name" value="HTH_MarR-typ"/>
</dbReference>
<evidence type="ECO:0000256" key="2">
    <source>
        <dbReference type="ARBA" id="ARBA00023125"/>
    </source>
</evidence>
<reference evidence="5 6" key="1">
    <citation type="submission" date="2023-11" db="EMBL/GenBank/DDBJ databases">
        <title>MicrobeMod: A computational toolkit for identifying prokaryotic methylation and restriction-modification with nanopore sequencing.</title>
        <authorList>
            <person name="Crits-Christoph A."/>
            <person name="Kang S.C."/>
            <person name="Lee H."/>
            <person name="Ostrov N."/>
        </authorList>
    </citation>
    <scope>NUCLEOTIDE SEQUENCE [LARGE SCALE GENOMIC DNA]</scope>
    <source>
        <strain evidence="5 6">ATCC 14820</strain>
    </source>
</reference>
<dbReference type="PANTHER" id="PTHR35790:SF4">
    <property type="entry name" value="HTH-TYPE TRANSCRIPTIONAL REGULATOR PCHR"/>
    <property type="match status" value="1"/>
</dbReference>
<name>A0ABU4PLB5_9SPHN</name>
<dbReference type="PRINTS" id="PR00598">
    <property type="entry name" value="HTHMARR"/>
</dbReference>
<dbReference type="InterPro" id="IPR036390">
    <property type="entry name" value="WH_DNA-bd_sf"/>
</dbReference>
<dbReference type="PANTHER" id="PTHR35790">
    <property type="entry name" value="HTH-TYPE TRANSCRIPTIONAL REGULATOR PCHR"/>
    <property type="match status" value="1"/>
</dbReference>
<dbReference type="Proteomes" id="UP001279660">
    <property type="component" value="Unassembled WGS sequence"/>
</dbReference>
<gene>
    <name evidence="5" type="ORF">SIL82_10185</name>
</gene>
<sequence>MTGLKLDHFLPYRLSIASNRVSAAIASTYQALFGLKIPEWRLIAIIAEHDGITQQALGVATRMDKVTVSRAATALVERGLVARRPNPGDQRSHLLMLTSTGRALYEDVAPKALELEAQVFEGFTAEEIASFREMLDRIEASAAPFDADRG</sequence>
<dbReference type="InterPro" id="IPR023187">
    <property type="entry name" value="Tscrpt_reg_MarR-type_CS"/>
</dbReference>
<evidence type="ECO:0000256" key="3">
    <source>
        <dbReference type="ARBA" id="ARBA00023163"/>
    </source>
</evidence>
<keyword evidence="1" id="KW-0805">Transcription regulation</keyword>
<dbReference type="SMART" id="SM00347">
    <property type="entry name" value="HTH_MARR"/>
    <property type="match status" value="1"/>
</dbReference>
<accession>A0ABU4PLB5</accession>
<dbReference type="PROSITE" id="PS01117">
    <property type="entry name" value="HTH_MARR_1"/>
    <property type="match status" value="1"/>
</dbReference>
<dbReference type="Pfam" id="PF12802">
    <property type="entry name" value="MarR_2"/>
    <property type="match status" value="1"/>
</dbReference>
<dbReference type="SUPFAM" id="SSF46785">
    <property type="entry name" value="Winged helix' DNA-binding domain"/>
    <property type="match status" value="1"/>
</dbReference>
<evidence type="ECO:0000259" key="4">
    <source>
        <dbReference type="PROSITE" id="PS50995"/>
    </source>
</evidence>
<dbReference type="RefSeq" id="WP_010403063.1">
    <property type="nucleotide sequence ID" value="NZ_JAWXXV010000001.1"/>
</dbReference>
<dbReference type="EMBL" id="JAWXXV010000001">
    <property type="protein sequence ID" value="MDX5984632.1"/>
    <property type="molecule type" value="Genomic_DNA"/>
</dbReference>
<protein>
    <submittedName>
        <fullName evidence="5">MarR family transcriptional regulator</fullName>
    </submittedName>
</protein>
<proteinExistence type="predicted"/>
<feature type="domain" description="HTH marR-type" evidence="4">
    <location>
        <begin position="1"/>
        <end position="140"/>
    </location>
</feature>
<keyword evidence="6" id="KW-1185">Reference proteome</keyword>
<dbReference type="InterPro" id="IPR052067">
    <property type="entry name" value="Metal_resp_HTH_trans_reg"/>
</dbReference>
<evidence type="ECO:0000313" key="5">
    <source>
        <dbReference type="EMBL" id="MDX5984632.1"/>
    </source>
</evidence>
<evidence type="ECO:0000313" key="6">
    <source>
        <dbReference type="Proteomes" id="UP001279660"/>
    </source>
</evidence>
<dbReference type="PROSITE" id="PS50995">
    <property type="entry name" value="HTH_MARR_2"/>
    <property type="match status" value="1"/>
</dbReference>
<keyword evidence="3" id="KW-0804">Transcription</keyword>
<comment type="caution">
    <text evidence="5">The sequence shown here is derived from an EMBL/GenBank/DDBJ whole genome shotgun (WGS) entry which is preliminary data.</text>
</comment>